<dbReference type="Gene3D" id="3.40.50.150">
    <property type="entry name" value="Vaccinia Virus protein VP39"/>
    <property type="match status" value="1"/>
</dbReference>
<reference evidence="3" key="1">
    <citation type="submission" date="2017-08" db="EMBL/GenBank/DDBJ databases">
        <title>Microbulbifer marisrubri sp. nov., a halophilic alphaproteobacterium isolated from marine sediment of the Yellow Sea, China.</title>
        <authorList>
            <person name="Zhang G."/>
            <person name="Xiong Q."/>
        </authorList>
    </citation>
    <scope>NUCLEOTIDE SEQUENCE [LARGE SCALE GENOMIC DNA]</scope>
    <source>
        <strain evidence="3">WRN-8</strain>
    </source>
</reference>
<dbReference type="Proteomes" id="UP000218427">
    <property type="component" value="Unassembled WGS sequence"/>
</dbReference>
<organism evidence="3 4">
    <name type="scientific">Microbulbifer flavimaris</name>
    <dbReference type="NCBI Taxonomy" id="1781068"/>
    <lineage>
        <taxon>Bacteria</taxon>
        <taxon>Pseudomonadati</taxon>
        <taxon>Pseudomonadota</taxon>
        <taxon>Gammaproteobacteria</taxon>
        <taxon>Cellvibrionales</taxon>
        <taxon>Microbulbiferaceae</taxon>
        <taxon>Microbulbifer</taxon>
    </lineage>
</organism>
<dbReference type="InterPro" id="IPR029063">
    <property type="entry name" value="SAM-dependent_MTases_sf"/>
</dbReference>
<gene>
    <name evidence="3" type="ORF">AWR36_005740</name>
</gene>
<keyword evidence="3" id="KW-0808">Transferase</keyword>
<dbReference type="InterPro" id="IPR050508">
    <property type="entry name" value="Methyltransf_Superfamily"/>
</dbReference>
<feature type="compositionally biased region" description="Polar residues" evidence="1">
    <location>
        <begin position="30"/>
        <end position="45"/>
    </location>
</feature>
<comment type="caution">
    <text evidence="3">The sequence shown here is derived from an EMBL/GenBank/DDBJ whole genome shotgun (WGS) entry which is preliminary data.</text>
</comment>
<keyword evidence="3" id="KW-0489">Methyltransferase</keyword>
<dbReference type="SUPFAM" id="SSF53335">
    <property type="entry name" value="S-adenosyl-L-methionine-dependent methyltransferases"/>
    <property type="match status" value="1"/>
</dbReference>
<evidence type="ECO:0000256" key="1">
    <source>
        <dbReference type="SAM" id="MobiDB-lite"/>
    </source>
</evidence>
<keyword evidence="4" id="KW-1185">Reference proteome</keyword>
<name>A0ABX4HZD8_9GAMM</name>
<accession>A0ABX4HZD8</accession>
<dbReference type="InterPro" id="IPR013216">
    <property type="entry name" value="Methyltransf_11"/>
</dbReference>
<proteinExistence type="predicted"/>
<dbReference type="GO" id="GO:0032259">
    <property type="term" value="P:methylation"/>
    <property type="evidence" value="ECO:0007669"/>
    <property type="project" value="UniProtKB-KW"/>
</dbReference>
<dbReference type="PANTHER" id="PTHR42912">
    <property type="entry name" value="METHYLTRANSFERASE"/>
    <property type="match status" value="1"/>
</dbReference>
<protein>
    <submittedName>
        <fullName evidence="3">Class I SAM-dependent methyltransferase</fullName>
    </submittedName>
</protein>
<feature type="region of interest" description="Disordered" evidence="1">
    <location>
        <begin position="27"/>
        <end position="48"/>
    </location>
</feature>
<evidence type="ECO:0000259" key="2">
    <source>
        <dbReference type="Pfam" id="PF08241"/>
    </source>
</evidence>
<dbReference type="GO" id="GO:0008168">
    <property type="term" value="F:methyltransferase activity"/>
    <property type="evidence" value="ECO:0007669"/>
    <property type="project" value="UniProtKB-KW"/>
</dbReference>
<dbReference type="Pfam" id="PF08241">
    <property type="entry name" value="Methyltransf_11"/>
    <property type="match status" value="1"/>
</dbReference>
<evidence type="ECO:0000313" key="3">
    <source>
        <dbReference type="EMBL" id="PCO05520.1"/>
    </source>
</evidence>
<dbReference type="EMBL" id="LRFG02000002">
    <property type="protein sequence ID" value="PCO05520.1"/>
    <property type="molecule type" value="Genomic_DNA"/>
</dbReference>
<dbReference type="CDD" id="cd02440">
    <property type="entry name" value="AdoMet_MTases"/>
    <property type="match status" value="1"/>
</dbReference>
<evidence type="ECO:0000313" key="4">
    <source>
        <dbReference type="Proteomes" id="UP000218427"/>
    </source>
</evidence>
<feature type="domain" description="Methyltransferase type 11" evidence="2">
    <location>
        <begin position="87"/>
        <end position="179"/>
    </location>
</feature>
<sequence length="351" mass="38883">MENPHLGVGFFMTQGFKSNCCKTMRKNNRTRSGLTSDTESPTNPWDTYWKGTRQSSTYKEGETESHVLTRQWREGFEGLEYQAVRMLDIASGYGIVAQMATSAFGDRPHEITCIDISEAALDAIKGKIPSVKTQACDASKLPFEDSSFNLITSQFGIEYAGEKAFLEACRVLEPEGTLMVIAHLAGGGIHKECEANYAAIKQFRESQFIDRSLDLLETKMKRGSPQEDIDLAFECAKPSIKTTADLIKKYGRGIAGGTLDKIFTDVARISRNSQNYDPKEVLGWLDLMRIELEAYSGRMESMCRAAIDDCQAAKLESALSGSGIQLKRFVKLPFADSGENCAWLILGKKVA</sequence>